<dbReference type="Gene3D" id="1.20.1280.50">
    <property type="match status" value="1"/>
</dbReference>
<dbReference type="InterPro" id="IPR053781">
    <property type="entry name" value="F-box_AtFBL13-like"/>
</dbReference>
<dbReference type="InterPro" id="IPR032675">
    <property type="entry name" value="LRR_dom_sf"/>
</dbReference>
<dbReference type="InterPro" id="IPR053197">
    <property type="entry name" value="F-box_SCFL_complex_component"/>
</dbReference>
<sequence>MPQEQVKVSGRHNRRKVSMVGIDTLPDEVLARVLSFLPVREAVQTCVLARRWRHLWKSMPALRIVFEDGPLTPEDVDDMNRFVNMFMFLRDRGAPLEFFEFKIDDFDSCENEPHISLWIQQALLSQARSLNVELPLVCGGLPLDDMHLISKHLTTLELKLVTLRGKFLDFSSCPVLKSLQMRDCSVSTSSYRISSQSLKCLTISGTMFPGIRRSWISAPSLVWLQLTDNTTPPLLESMPSLVNAFVRLNDAVAYCGKEEFGGSCSDDSCNNCADDGRLSEDCMVLKGLSKAESLELVCTPGETLLLNEWCVEIDFDALALICFLEHTPVLEKLTLQLRQAPENWVEPRGFYIPSKKPFASNKLKVVEIKCKEFDERVHKISKMLSIYNACIEQINIQWFARSSHCYSFQTDPDDQQ</sequence>
<dbReference type="PANTHER" id="PTHR34223">
    <property type="entry name" value="OS11G0201299 PROTEIN"/>
    <property type="match status" value="1"/>
</dbReference>
<dbReference type="CDD" id="cd22160">
    <property type="entry name" value="F-box_AtFBL13-like"/>
    <property type="match status" value="1"/>
</dbReference>
<dbReference type="AlphaFoldDB" id="A0ABC9B2Y9"/>
<protein>
    <recommendedName>
        <fullName evidence="1">F-box domain-containing protein</fullName>
    </recommendedName>
</protein>
<proteinExistence type="predicted"/>
<evidence type="ECO:0000313" key="2">
    <source>
        <dbReference type="EMBL" id="CAL4989020.1"/>
    </source>
</evidence>
<evidence type="ECO:0000313" key="3">
    <source>
        <dbReference type="Proteomes" id="UP001497457"/>
    </source>
</evidence>
<keyword evidence="3" id="KW-1185">Reference proteome</keyword>
<dbReference type="InterPro" id="IPR001810">
    <property type="entry name" value="F-box_dom"/>
</dbReference>
<dbReference type="EMBL" id="OZ075133">
    <property type="protein sequence ID" value="CAL4989020.1"/>
    <property type="molecule type" value="Genomic_DNA"/>
</dbReference>
<dbReference type="PROSITE" id="PS50181">
    <property type="entry name" value="FBOX"/>
    <property type="match status" value="1"/>
</dbReference>
<evidence type="ECO:0000259" key="1">
    <source>
        <dbReference type="PROSITE" id="PS50181"/>
    </source>
</evidence>
<dbReference type="SUPFAM" id="SSF52058">
    <property type="entry name" value="L domain-like"/>
    <property type="match status" value="1"/>
</dbReference>
<dbReference type="Pfam" id="PF00646">
    <property type="entry name" value="F-box"/>
    <property type="match status" value="1"/>
</dbReference>
<reference evidence="2 3" key="2">
    <citation type="submission" date="2024-10" db="EMBL/GenBank/DDBJ databases">
        <authorList>
            <person name="Ryan C."/>
        </authorList>
    </citation>
    <scope>NUCLEOTIDE SEQUENCE [LARGE SCALE GENOMIC DNA]</scope>
</reference>
<accession>A0ABC9B2Y9</accession>
<dbReference type="Proteomes" id="UP001497457">
    <property type="component" value="Chromosome 23rd"/>
</dbReference>
<dbReference type="PANTHER" id="PTHR34223:SF88">
    <property type="entry name" value="OS11G0200950 PROTEIN"/>
    <property type="match status" value="1"/>
</dbReference>
<dbReference type="InterPro" id="IPR036047">
    <property type="entry name" value="F-box-like_dom_sf"/>
</dbReference>
<dbReference type="SUPFAM" id="SSF81383">
    <property type="entry name" value="F-box domain"/>
    <property type="match status" value="1"/>
</dbReference>
<organism evidence="2 3">
    <name type="scientific">Urochloa decumbens</name>
    <dbReference type="NCBI Taxonomy" id="240449"/>
    <lineage>
        <taxon>Eukaryota</taxon>
        <taxon>Viridiplantae</taxon>
        <taxon>Streptophyta</taxon>
        <taxon>Embryophyta</taxon>
        <taxon>Tracheophyta</taxon>
        <taxon>Spermatophyta</taxon>
        <taxon>Magnoliopsida</taxon>
        <taxon>Liliopsida</taxon>
        <taxon>Poales</taxon>
        <taxon>Poaceae</taxon>
        <taxon>PACMAD clade</taxon>
        <taxon>Panicoideae</taxon>
        <taxon>Panicodae</taxon>
        <taxon>Paniceae</taxon>
        <taxon>Melinidinae</taxon>
        <taxon>Urochloa</taxon>
    </lineage>
</organism>
<dbReference type="Gene3D" id="3.80.10.10">
    <property type="entry name" value="Ribonuclease Inhibitor"/>
    <property type="match status" value="1"/>
</dbReference>
<feature type="domain" description="F-box" evidence="1">
    <location>
        <begin position="19"/>
        <end position="69"/>
    </location>
</feature>
<dbReference type="InterPro" id="IPR055411">
    <property type="entry name" value="LRR_FXL15/At3g58940/PEG3-like"/>
</dbReference>
<dbReference type="Pfam" id="PF24758">
    <property type="entry name" value="LRR_At5g56370"/>
    <property type="match status" value="1"/>
</dbReference>
<name>A0ABC9B2Y9_9POAL</name>
<gene>
    <name evidence="2" type="ORF">URODEC1_LOCUS59537</name>
</gene>
<reference evidence="3" key="1">
    <citation type="submission" date="2024-06" db="EMBL/GenBank/DDBJ databases">
        <authorList>
            <person name="Ryan C."/>
        </authorList>
    </citation>
    <scope>NUCLEOTIDE SEQUENCE [LARGE SCALE GENOMIC DNA]</scope>
</reference>